<dbReference type="Gene3D" id="3.30.950.30">
    <property type="entry name" value="Schlafen, AAA domain"/>
    <property type="match status" value="1"/>
</dbReference>
<dbReference type="InterPro" id="IPR007421">
    <property type="entry name" value="Schlafen_AlbA_2_dom"/>
</dbReference>
<dbReference type="AlphaFoldDB" id="A0A6B1DD08"/>
<dbReference type="InterPro" id="IPR038461">
    <property type="entry name" value="Schlafen_AlbA_2_dom_sf"/>
</dbReference>
<name>A0A6B1DD08_9CHLR</name>
<evidence type="ECO:0000259" key="1">
    <source>
        <dbReference type="Pfam" id="PF04326"/>
    </source>
</evidence>
<reference evidence="2" key="1">
    <citation type="submission" date="2019-09" db="EMBL/GenBank/DDBJ databases">
        <title>Characterisation of the sponge microbiome using genome-centric metagenomics.</title>
        <authorList>
            <person name="Engelberts J.P."/>
            <person name="Robbins S.J."/>
            <person name="De Goeij J.M."/>
            <person name="Aranda M."/>
            <person name="Bell S.C."/>
            <person name="Webster N.S."/>
        </authorList>
    </citation>
    <scope>NUCLEOTIDE SEQUENCE</scope>
    <source>
        <strain evidence="2">SB0661_bin_32</strain>
    </source>
</reference>
<dbReference type="PANTHER" id="PTHR30595">
    <property type="entry name" value="GLPR-RELATED TRANSCRIPTIONAL REPRESSOR"/>
    <property type="match status" value="1"/>
</dbReference>
<gene>
    <name evidence="2" type="ORF">F4X14_21250</name>
</gene>
<sequence>MSADEIAQVVQDGETMYAEFKSAAARPESLATTFISFLNTEGGVLWLGIEDDGTVSGVADIDTARQRVDQILANNITPRATAFVEQVDAGGRRLLKITLARGLDRPYYTQRGQCYVRQNSGKRLASREEIRRMYMAVRSFFSDESVLSGTGLADVDLPVFDAFLAAAYGVTENTHRPEEELARLLRNLKCMAGVELTVAGALLFGRQPQRVLPTARMEFARFEGPVAGEVILDRKTVEGRLPQQLDQIESLLRLHLRDAGIIRGFGPEVQAELPPEMLRESLTNALVHRDYSLSAPVRVILFDDRLEIHSPGQLPNGVSVENVRAGIHVERNPIILSLMSKLGLMTRLGTGIVRIFRLAAERGLPEPELEETGTEFVVTLYRMPATS</sequence>
<accession>A0A6B1DD08</accession>
<protein>
    <recommendedName>
        <fullName evidence="1">Schlafen AlbA-2 domain-containing protein</fullName>
    </recommendedName>
</protein>
<dbReference type="PANTHER" id="PTHR30595:SF6">
    <property type="entry name" value="SCHLAFEN ALBA-2 DOMAIN-CONTAINING PROTEIN"/>
    <property type="match status" value="1"/>
</dbReference>
<dbReference type="Pfam" id="PF13749">
    <property type="entry name" value="HATPase_c_4"/>
    <property type="match status" value="1"/>
</dbReference>
<dbReference type="Pfam" id="PF04326">
    <property type="entry name" value="SLFN_AlbA_2"/>
    <property type="match status" value="1"/>
</dbReference>
<proteinExistence type="predicted"/>
<organism evidence="2">
    <name type="scientific">Caldilineaceae bacterium SB0661_bin_32</name>
    <dbReference type="NCBI Taxonomy" id="2605255"/>
    <lineage>
        <taxon>Bacteria</taxon>
        <taxon>Bacillati</taxon>
        <taxon>Chloroflexota</taxon>
        <taxon>Caldilineae</taxon>
        <taxon>Caldilineales</taxon>
        <taxon>Caldilineaceae</taxon>
    </lineage>
</organism>
<dbReference type="Gene3D" id="3.30.565.60">
    <property type="match status" value="1"/>
</dbReference>
<comment type="caution">
    <text evidence="2">The sequence shown here is derived from an EMBL/GenBank/DDBJ whole genome shotgun (WGS) entry which is preliminary data.</text>
</comment>
<dbReference type="EMBL" id="VXMH01000118">
    <property type="protein sequence ID" value="MYC97489.1"/>
    <property type="molecule type" value="Genomic_DNA"/>
</dbReference>
<feature type="domain" description="Schlafen AlbA-2" evidence="1">
    <location>
        <begin position="14"/>
        <end position="125"/>
    </location>
</feature>
<evidence type="ECO:0000313" key="2">
    <source>
        <dbReference type="EMBL" id="MYC97489.1"/>
    </source>
</evidence>
<dbReference type="InterPro" id="IPR038475">
    <property type="entry name" value="RecG_C_sf"/>
</dbReference>